<dbReference type="InterPro" id="IPR023213">
    <property type="entry name" value="CAT-like_dom_sf"/>
</dbReference>
<organism evidence="7 8">
    <name type="scientific">Favolaschia claudopus</name>
    <dbReference type="NCBI Taxonomy" id="2862362"/>
    <lineage>
        <taxon>Eukaryota</taxon>
        <taxon>Fungi</taxon>
        <taxon>Dikarya</taxon>
        <taxon>Basidiomycota</taxon>
        <taxon>Agaricomycotina</taxon>
        <taxon>Agaricomycetes</taxon>
        <taxon>Agaricomycetidae</taxon>
        <taxon>Agaricales</taxon>
        <taxon>Marasmiineae</taxon>
        <taxon>Mycenaceae</taxon>
        <taxon>Favolaschia</taxon>
    </lineage>
</organism>
<comment type="similarity">
    <text evidence="1">Belongs to the ATP-dependent AMP-binding enzyme family.</text>
</comment>
<evidence type="ECO:0000259" key="6">
    <source>
        <dbReference type="PROSITE" id="PS50075"/>
    </source>
</evidence>
<dbReference type="SUPFAM" id="SSF47336">
    <property type="entry name" value="ACP-like"/>
    <property type="match status" value="1"/>
</dbReference>
<dbReference type="InterPro" id="IPR006162">
    <property type="entry name" value="Ppantetheine_attach_site"/>
</dbReference>
<dbReference type="SMART" id="SM00823">
    <property type="entry name" value="PKS_PP"/>
    <property type="match status" value="1"/>
</dbReference>
<dbReference type="GO" id="GO:0006631">
    <property type="term" value="P:fatty acid metabolic process"/>
    <property type="evidence" value="ECO:0007669"/>
    <property type="project" value="TreeGrafter"/>
</dbReference>
<evidence type="ECO:0000256" key="1">
    <source>
        <dbReference type="ARBA" id="ARBA00006432"/>
    </source>
</evidence>
<dbReference type="Pfam" id="PF00501">
    <property type="entry name" value="AMP-binding"/>
    <property type="match status" value="1"/>
</dbReference>
<name>A0AAW0BDD7_9AGAR</name>
<evidence type="ECO:0000256" key="5">
    <source>
        <dbReference type="SAM" id="MobiDB-lite"/>
    </source>
</evidence>
<evidence type="ECO:0000256" key="3">
    <source>
        <dbReference type="ARBA" id="ARBA00022553"/>
    </source>
</evidence>
<dbReference type="SUPFAM" id="SSF56801">
    <property type="entry name" value="Acetyl-CoA synthetase-like"/>
    <property type="match status" value="1"/>
</dbReference>
<dbReference type="InterPro" id="IPR009081">
    <property type="entry name" value="PP-bd_ACP"/>
</dbReference>
<protein>
    <submittedName>
        <fullName evidence="7">Peroxisomal-coenzyme A synthetase</fullName>
    </submittedName>
</protein>
<sequence>MQSTHVLLSPSVLGDLLASQPETAPALILPSSVSLSYGQLVSHVQSLAQELAVPFGQSVALALPNSVELVLAFFAVATLGAINCPLNPGYTQTEFEFYLKDTNPALLLVPQGFMSAHPPPACISAAHKCASAPPRLLSVRPKVSPDSVALVLHTSGTTGRPKAVPLTHGNLLATARNIVNTYALSPADNTYLVQVLFHIHGIVAGVLAPFLSGGRVTLPHKFDPSKTWSEFQRCDCTWITAVPSILQMLLRAPAPDGLRMRFIRSCSSPLSPSTLEQLETRFGVPVLEAYAMTEAAHQMTSNPLPPPNAPRSAWKRKPGSVGIAQGTEIAIYTGSTPAPLGEHGDVCVKSSSVTKGYINNPTANKDAFLPNGFFRTGDRGFLDNNGFLTLVGRNSEIINRGGEKISPIEVDAALLGCSPAIREAVAFAVPDALMGQEVEAAVVVADGEKLNEVTLQGLVGRVLADFKVPKRIHFVEGAIPKGPTGKIQRKNLTELFGRKLVAAVTQSVQPADIGAILKAVLVDLLHVDLSAISDESTLFELGADSIVFIRLVSALRARGINVSTGDLFTNPSVGELVKLLQNQKGEEPEPRPFELLGPHCNDAATDIAAQLGLRGEDIEDAFPLVRGQALMYRAAMDAPNTNTWWIGDVVQLNKSVNVDRWVQVWNTVFENESCMRGTLVGRIPGQDPAYDESVNTAYMSPQGVAPHWVRLHADSRSSARALIQSYAAALRHNIGFRSIHFLLVKFPKGTIFTFLCSHIFLDGGSRELLQNVASALYHRPGTAIKKQGCGPWARYVKHALAVQPDNAFWSKELAPSASLPSFHTARLNDADVIVPLRNQSTVLDLPLTEMSQQLGVSVPLLSESAFCLALSLYWSQISGKMEPAFYVKTFSRRYEEVKNMFEIRGLPMQMNASMMPVTIANHSLWAFVNSFKFKLRAIENLEQSLEHARARTAVTWLWRVQRQVPEWDSLAELIDAVWRPVCPCEISVRRLTPTHLFVNQMQEVWFADEFKQRGCKLELIDIFARTLTFYAEGRLENKTYNDLKAFVFSPRSSLEGLGILARL</sequence>
<dbReference type="EMBL" id="JAWWNJ010000035">
    <property type="protein sequence ID" value="KAK7023832.1"/>
    <property type="molecule type" value="Genomic_DNA"/>
</dbReference>
<keyword evidence="3" id="KW-0597">Phosphoprotein</keyword>
<keyword evidence="2" id="KW-0596">Phosphopantetheine</keyword>
<dbReference type="PANTHER" id="PTHR43201:SF5">
    <property type="entry name" value="MEDIUM-CHAIN ACYL-COA LIGASE ACSF2, MITOCHONDRIAL"/>
    <property type="match status" value="1"/>
</dbReference>
<dbReference type="InterPro" id="IPR025110">
    <property type="entry name" value="AMP-bd_C"/>
</dbReference>
<dbReference type="InterPro" id="IPR045851">
    <property type="entry name" value="AMP-bd_C_sf"/>
</dbReference>
<evidence type="ECO:0000313" key="7">
    <source>
        <dbReference type="EMBL" id="KAK7023832.1"/>
    </source>
</evidence>
<dbReference type="PROSITE" id="PS00455">
    <property type="entry name" value="AMP_BINDING"/>
    <property type="match status" value="1"/>
</dbReference>
<keyword evidence="4" id="KW-0436">Ligase</keyword>
<comment type="caution">
    <text evidence="7">The sequence shown here is derived from an EMBL/GenBank/DDBJ whole genome shotgun (WGS) entry which is preliminary data.</text>
</comment>
<dbReference type="Gene3D" id="3.30.559.10">
    <property type="entry name" value="Chloramphenicol acetyltransferase-like domain"/>
    <property type="match status" value="1"/>
</dbReference>
<dbReference type="InterPro" id="IPR000873">
    <property type="entry name" value="AMP-dep_synth/lig_dom"/>
</dbReference>
<gene>
    <name evidence="7" type="ORF">R3P38DRAFT_2954447</name>
</gene>
<evidence type="ECO:0000256" key="2">
    <source>
        <dbReference type="ARBA" id="ARBA00022450"/>
    </source>
</evidence>
<feature type="region of interest" description="Disordered" evidence="5">
    <location>
        <begin position="299"/>
        <end position="318"/>
    </location>
</feature>
<dbReference type="Pfam" id="PF13193">
    <property type="entry name" value="AMP-binding_C"/>
    <property type="match status" value="1"/>
</dbReference>
<dbReference type="AlphaFoldDB" id="A0AAW0BDD7"/>
<keyword evidence="8" id="KW-1185">Reference proteome</keyword>
<dbReference type="InterPro" id="IPR036736">
    <property type="entry name" value="ACP-like_sf"/>
</dbReference>
<accession>A0AAW0BDD7</accession>
<dbReference type="GO" id="GO:0031177">
    <property type="term" value="F:phosphopantetheine binding"/>
    <property type="evidence" value="ECO:0007669"/>
    <property type="project" value="InterPro"/>
</dbReference>
<proteinExistence type="inferred from homology"/>
<dbReference type="SUPFAM" id="SSF52777">
    <property type="entry name" value="CoA-dependent acyltransferases"/>
    <property type="match status" value="1"/>
</dbReference>
<dbReference type="PROSITE" id="PS50075">
    <property type="entry name" value="CARRIER"/>
    <property type="match status" value="1"/>
</dbReference>
<evidence type="ECO:0000256" key="4">
    <source>
        <dbReference type="ARBA" id="ARBA00022598"/>
    </source>
</evidence>
<dbReference type="Gene3D" id="1.10.1200.10">
    <property type="entry name" value="ACP-like"/>
    <property type="match status" value="1"/>
</dbReference>
<dbReference type="Pfam" id="PF00550">
    <property type="entry name" value="PP-binding"/>
    <property type="match status" value="1"/>
</dbReference>
<dbReference type="Gene3D" id="3.30.300.30">
    <property type="match status" value="1"/>
</dbReference>
<dbReference type="InterPro" id="IPR020845">
    <property type="entry name" value="AMP-binding_CS"/>
</dbReference>
<dbReference type="InterPro" id="IPR042099">
    <property type="entry name" value="ANL_N_sf"/>
</dbReference>
<dbReference type="InterPro" id="IPR020806">
    <property type="entry name" value="PKS_PP-bd"/>
</dbReference>
<dbReference type="GO" id="GO:0031956">
    <property type="term" value="F:medium-chain fatty acid-CoA ligase activity"/>
    <property type="evidence" value="ECO:0007669"/>
    <property type="project" value="TreeGrafter"/>
</dbReference>
<dbReference type="Proteomes" id="UP001362999">
    <property type="component" value="Unassembled WGS sequence"/>
</dbReference>
<feature type="domain" description="Carrier" evidence="6">
    <location>
        <begin position="511"/>
        <end position="584"/>
    </location>
</feature>
<evidence type="ECO:0000313" key="8">
    <source>
        <dbReference type="Proteomes" id="UP001362999"/>
    </source>
</evidence>
<dbReference type="PANTHER" id="PTHR43201">
    <property type="entry name" value="ACYL-COA SYNTHETASE"/>
    <property type="match status" value="1"/>
</dbReference>
<dbReference type="Gene3D" id="3.40.50.12780">
    <property type="entry name" value="N-terminal domain of ligase-like"/>
    <property type="match status" value="1"/>
</dbReference>
<dbReference type="PROSITE" id="PS00012">
    <property type="entry name" value="PHOSPHOPANTETHEINE"/>
    <property type="match status" value="1"/>
</dbReference>
<reference evidence="7 8" key="1">
    <citation type="journal article" date="2024" name="J Genomics">
        <title>Draft genome sequencing and assembly of Favolaschia claudopus CIRM-BRFM 2984 isolated from oak limbs.</title>
        <authorList>
            <person name="Navarro D."/>
            <person name="Drula E."/>
            <person name="Chaduli D."/>
            <person name="Cazenave R."/>
            <person name="Ahrendt S."/>
            <person name="Wang J."/>
            <person name="Lipzen A."/>
            <person name="Daum C."/>
            <person name="Barry K."/>
            <person name="Grigoriev I.V."/>
            <person name="Favel A."/>
            <person name="Rosso M.N."/>
            <person name="Martin F."/>
        </authorList>
    </citation>
    <scope>NUCLEOTIDE SEQUENCE [LARGE SCALE GENOMIC DNA]</scope>
    <source>
        <strain evidence="7 8">CIRM-BRFM 2984</strain>
    </source>
</reference>